<dbReference type="GO" id="GO:0005886">
    <property type="term" value="C:plasma membrane"/>
    <property type="evidence" value="ECO:0007669"/>
    <property type="project" value="TreeGrafter"/>
</dbReference>
<dbReference type="Gene3D" id="6.10.340.10">
    <property type="match status" value="1"/>
</dbReference>
<dbReference type="PROSITE" id="PS50885">
    <property type="entry name" value="HAMP"/>
    <property type="match status" value="1"/>
</dbReference>
<dbReference type="Gene3D" id="3.30.565.10">
    <property type="entry name" value="Histidine kinase-like ATPase, C-terminal domain"/>
    <property type="match status" value="1"/>
</dbReference>
<dbReference type="InterPro" id="IPR036097">
    <property type="entry name" value="HisK_dim/P_sf"/>
</dbReference>
<keyword evidence="15" id="KW-1185">Reference proteome</keyword>
<dbReference type="RefSeq" id="WP_183994534.1">
    <property type="nucleotide sequence ID" value="NZ_JACIEH010000001.1"/>
</dbReference>
<dbReference type="InterPro" id="IPR050428">
    <property type="entry name" value="TCS_sensor_his_kinase"/>
</dbReference>
<dbReference type="CDD" id="cd00075">
    <property type="entry name" value="HATPase"/>
    <property type="match status" value="1"/>
</dbReference>
<dbReference type="InterPro" id="IPR003594">
    <property type="entry name" value="HATPase_dom"/>
</dbReference>
<dbReference type="GO" id="GO:0000155">
    <property type="term" value="F:phosphorelay sensor kinase activity"/>
    <property type="evidence" value="ECO:0007669"/>
    <property type="project" value="InterPro"/>
</dbReference>
<feature type="domain" description="Histidine kinase" evidence="12">
    <location>
        <begin position="233"/>
        <end position="445"/>
    </location>
</feature>
<dbReference type="SUPFAM" id="SSF55874">
    <property type="entry name" value="ATPase domain of HSP90 chaperone/DNA topoisomerase II/histidine kinase"/>
    <property type="match status" value="1"/>
</dbReference>
<keyword evidence="7 14" id="KW-0418">Kinase</keyword>
<dbReference type="SUPFAM" id="SSF47384">
    <property type="entry name" value="Homodimeric domain of signal transducing histidine kinase"/>
    <property type="match status" value="1"/>
</dbReference>
<dbReference type="AlphaFoldDB" id="A0A7W6JPF0"/>
<evidence type="ECO:0000313" key="14">
    <source>
        <dbReference type="EMBL" id="MBB4097122.1"/>
    </source>
</evidence>
<evidence type="ECO:0000256" key="11">
    <source>
        <dbReference type="SAM" id="Phobius"/>
    </source>
</evidence>
<dbReference type="Proteomes" id="UP000557392">
    <property type="component" value="Unassembled WGS sequence"/>
</dbReference>
<dbReference type="InterPro" id="IPR004358">
    <property type="entry name" value="Sig_transdc_His_kin-like_C"/>
</dbReference>
<evidence type="ECO:0000256" key="7">
    <source>
        <dbReference type="ARBA" id="ARBA00022777"/>
    </source>
</evidence>
<evidence type="ECO:0000256" key="5">
    <source>
        <dbReference type="ARBA" id="ARBA00022679"/>
    </source>
</evidence>
<evidence type="ECO:0000313" key="15">
    <source>
        <dbReference type="Proteomes" id="UP000557392"/>
    </source>
</evidence>
<evidence type="ECO:0000256" key="6">
    <source>
        <dbReference type="ARBA" id="ARBA00022692"/>
    </source>
</evidence>
<name>A0A7W6JPF0_9SPHN</name>
<dbReference type="InterPro" id="IPR003661">
    <property type="entry name" value="HisK_dim/P_dom"/>
</dbReference>
<keyword evidence="10 11" id="KW-0472">Membrane</keyword>
<dbReference type="EMBL" id="JACIEH010000001">
    <property type="protein sequence ID" value="MBB4097122.1"/>
    <property type="molecule type" value="Genomic_DNA"/>
</dbReference>
<protein>
    <recommendedName>
        <fullName evidence="3">histidine kinase</fullName>
        <ecNumber evidence="3">2.7.13.3</ecNumber>
    </recommendedName>
</protein>
<evidence type="ECO:0000256" key="1">
    <source>
        <dbReference type="ARBA" id="ARBA00000085"/>
    </source>
</evidence>
<evidence type="ECO:0000256" key="3">
    <source>
        <dbReference type="ARBA" id="ARBA00012438"/>
    </source>
</evidence>
<reference evidence="14 15" key="1">
    <citation type="submission" date="2020-08" db="EMBL/GenBank/DDBJ databases">
        <title>Genomic Encyclopedia of Type Strains, Phase IV (KMG-IV): sequencing the most valuable type-strain genomes for metagenomic binning, comparative biology and taxonomic classification.</title>
        <authorList>
            <person name="Goeker M."/>
        </authorList>
    </citation>
    <scope>NUCLEOTIDE SEQUENCE [LARGE SCALE GENOMIC DNA]</scope>
    <source>
        <strain evidence="14 15">DSM 101806</strain>
    </source>
</reference>
<comment type="caution">
    <text evidence="14">The sequence shown here is derived from an EMBL/GenBank/DDBJ whole genome shotgun (WGS) entry which is preliminary data.</text>
</comment>
<organism evidence="14 15">
    <name type="scientific">Sphingomonas kyeonggiensis</name>
    <dbReference type="NCBI Taxonomy" id="1268553"/>
    <lineage>
        <taxon>Bacteria</taxon>
        <taxon>Pseudomonadati</taxon>
        <taxon>Pseudomonadota</taxon>
        <taxon>Alphaproteobacteria</taxon>
        <taxon>Sphingomonadales</taxon>
        <taxon>Sphingomonadaceae</taxon>
        <taxon>Sphingomonas</taxon>
    </lineage>
</organism>
<dbReference type="CDD" id="cd06225">
    <property type="entry name" value="HAMP"/>
    <property type="match status" value="1"/>
</dbReference>
<dbReference type="PANTHER" id="PTHR45436:SF8">
    <property type="entry name" value="HISTIDINE KINASE"/>
    <property type="match status" value="1"/>
</dbReference>
<feature type="transmembrane region" description="Helical" evidence="11">
    <location>
        <begin position="149"/>
        <end position="174"/>
    </location>
</feature>
<evidence type="ECO:0000256" key="2">
    <source>
        <dbReference type="ARBA" id="ARBA00004370"/>
    </source>
</evidence>
<keyword evidence="6 11" id="KW-0812">Transmembrane</keyword>
<dbReference type="InterPro" id="IPR003660">
    <property type="entry name" value="HAMP_dom"/>
</dbReference>
<dbReference type="EC" id="2.7.13.3" evidence="3"/>
<evidence type="ECO:0000256" key="8">
    <source>
        <dbReference type="ARBA" id="ARBA00022989"/>
    </source>
</evidence>
<dbReference type="SMART" id="SM00388">
    <property type="entry name" value="HisKA"/>
    <property type="match status" value="1"/>
</dbReference>
<accession>A0A7W6JPF0</accession>
<dbReference type="Pfam" id="PF00512">
    <property type="entry name" value="HisKA"/>
    <property type="match status" value="1"/>
</dbReference>
<evidence type="ECO:0000256" key="9">
    <source>
        <dbReference type="ARBA" id="ARBA00023012"/>
    </source>
</evidence>
<evidence type="ECO:0000256" key="4">
    <source>
        <dbReference type="ARBA" id="ARBA00022553"/>
    </source>
</evidence>
<proteinExistence type="predicted"/>
<sequence>MAAPRSLRAIAFAFLTAIALATVLTCLAVYLALLGAIDRQVDRRLRSEAAELLADDPDQPLLMHRITEGTQRRDTGDIGFLLTDRNGRRLAGNIAPAHGFPAGLSTIDESAGIPGLTRGRALVHALPEGLRLALAAESEPIDDHDSQRLLILALGFGAILLLVGLGTFALSLAIRRNIEAVRGAAEAIVDGDLRARVPVEGTGTAFGRQAQAFNHMLDRIEALMTSLSQISNDVAHDLRTPLARLHGQLARLAAEPAADALRPQAEEALAQSEEILAMFAAILRITEVEGGDRRAMFRPLDLAGIVAGTAESIEALADEKAQVLQLGPWEPAPIEGDARLLAQLVVNLVENAVNHTPGGSTISVSVARDRDAAVLTVADNGPGIAPDEQALALRRFGRLEDSRNRPGHGLGLPLVQAIAALHRGTLELADNAPGLAVRIRLPIAQ</sequence>
<feature type="transmembrane region" description="Helical" evidence="11">
    <location>
        <begin position="12"/>
        <end position="37"/>
    </location>
</feature>
<dbReference type="PRINTS" id="PR00344">
    <property type="entry name" value="BCTRLSENSOR"/>
</dbReference>
<keyword evidence="4" id="KW-0597">Phosphoprotein</keyword>
<dbReference type="PROSITE" id="PS50109">
    <property type="entry name" value="HIS_KIN"/>
    <property type="match status" value="1"/>
</dbReference>
<comment type="catalytic activity">
    <reaction evidence="1">
        <text>ATP + protein L-histidine = ADP + protein N-phospho-L-histidine.</text>
        <dbReference type="EC" id="2.7.13.3"/>
    </reaction>
</comment>
<keyword evidence="9" id="KW-0902">Two-component regulatory system</keyword>
<dbReference type="SMART" id="SM00304">
    <property type="entry name" value="HAMP"/>
    <property type="match status" value="1"/>
</dbReference>
<evidence type="ECO:0000259" key="13">
    <source>
        <dbReference type="PROSITE" id="PS50885"/>
    </source>
</evidence>
<keyword evidence="5" id="KW-0808">Transferase</keyword>
<dbReference type="CDD" id="cd00082">
    <property type="entry name" value="HisKA"/>
    <property type="match status" value="1"/>
</dbReference>
<comment type="subcellular location">
    <subcellularLocation>
        <location evidence="2">Membrane</location>
    </subcellularLocation>
</comment>
<dbReference type="InterPro" id="IPR036890">
    <property type="entry name" value="HATPase_C_sf"/>
</dbReference>
<evidence type="ECO:0000259" key="12">
    <source>
        <dbReference type="PROSITE" id="PS50109"/>
    </source>
</evidence>
<gene>
    <name evidence="14" type="ORF">GGR46_000655</name>
</gene>
<evidence type="ECO:0000256" key="10">
    <source>
        <dbReference type="ARBA" id="ARBA00023136"/>
    </source>
</evidence>
<dbReference type="Pfam" id="PF02518">
    <property type="entry name" value="HATPase_c"/>
    <property type="match status" value="1"/>
</dbReference>
<dbReference type="InterPro" id="IPR005467">
    <property type="entry name" value="His_kinase_dom"/>
</dbReference>
<dbReference type="PANTHER" id="PTHR45436">
    <property type="entry name" value="SENSOR HISTIDINE KINASE YKOH"/>
    <property type="match status" value="1"/>
</dbReference>
<keyword evidence="8 11" id="KW-1133">Transmembrane helix</keyword>
<dbReference type="Gene3D" id="1.10.287.130">
    <property type="match status" value="1"/>
</dbReference>
<feature type="domain" description="HAMP" evidence="13">
    <location>
        <begin position="172"/>
        <end position="225"/>
    </location>
</feature>
<dbReference type="SMART" id="SM00387">
    <property type="entry name" value="HATPase_c"/>
    <property type="match status" value="1"/>
</dbReference>